<dbReference type="AlphaFoldDB" id="A0AA38RH79"/>
<comment type="caution">
    <text evidence="1">The sequence shown here is derived from an EMBL/GenBank/DDBJ whole genome shotgun (WGS) entry which is preliminary data.</text>
</comment>
<gene>
    <name evidence="1" type="ORF">NKR23_g8994</name>
</gene>
<dbReference type="InterPro" id="IPR053137">
    <property type="entry name" value="NLR-like"/>
</dbReference>
<dbReference type="PANTHER" id="PTHR46082:SF6">
    <property type="entry name" value="AAA+ ATPASE DOMAIN-CONTAINING PROTEIN-RELATED"/>
    <property type="match status" value="1"/>
</dbReference>
<dbReference type="InterPro" id="IPR019734">
    <property type="entry name" value="TPR_rpt"/>
</dbReference>
<name>A0AA38RH79_9PEZI</name>
<organism evidence="1 2">
    <name type="scientific">Pleurostoma richardsiae</name>
    <dbReference type="NCBI Taxonomy" id="41990"/>
    <lineage>
        <taxon>Eukaryota</taxon>
        <taxon>Fungi</taxon>
        <taxon>Dikarya</taxon>
        <taxon>Ascomycota</taxon>
        <taxon>Pezizomycotina</taxon>
        <taxon>Sordariomycetes</taxon>
        <taxon>Sordariomycetidae</taxon>
        <taxon>Calosphaeriales</taxon>
        <taxon>Pleurostomataceae</taxon>
        <taxon>Pleurostoma</taxon>
    </lineage>
</organism>
<dbReference type="InterPro" id="IPR011990">
    <property type="entry name" value="TPR-like_helical_dom_sf"/>
</dbReference>
<dbReference type="Pfam" id="PF13374">
    <property type="entry name" value="TPR_10"/>
    <property type="match status" value="2"/>
</dbReference>
<evidence type="ECO:0000313" key="2">
    <source>
        <dbReference type="Proteomes" id="UP001174694"/>
    </source>
</evidence>
<dbReference type="PANTHER" id="PTHR46082">
    <property type="entry name" value="ATP/GTP-BINDING PROTEIN-RELATED"/>
    <property type="match status" value="1"/>
</dbReference>
<dbReference type="Proteomes" id="UP001174694">
    <property type="component" value="Unassembled WGS sequence"/>
</dbReference>
<dbReference type="SMART" id="SM00028">
    <property type="entry name" value="TPR"/>
    <property type="match status" value="4"/>
</dbReference>
<dbReference type="Pfam" id="PF13424">
    <property type="entry name" value="TPR_12"/>
    <property type="match status" value="1"/>
</dbReference>
<keyword evidence="2" id="KW-1185">Reference proteome</keyword>
<sequence length="260" mass="29270">MLLTYGEYQEAGRLFEETVCVQAEVLGFDFITTVQTRSRLAWVSHLQGEHMQAEILLRGVIDLQRRDAIHDDRLWSESHLAKVLSKQGRHDEAEELLRSVISSQKILLGAEDRGTLWSKSCLAAVYSRQGKYEDAAKLAQQTVALQEKILGPGHPDTLESKSTLASAVEDPARALRLLLDTANFQANLLGDEHPETLETQFALALALIAQGDFREAEVWLRQVKEVRLRVSGADHPETLVVDNCLADWCGPRYWTVKKWP</sequence>
<dbReference type="Gene3D" id="1.25.40.10">
    <property type="entry name" value="Tetratricopeptide repeat domain"/>
    <property type="match status" value="2"/>
</dbReference>
<protein>
    <recommendedName>
        <fullName evidence="3">Kinesin light chain</fullName>
    </recommendedName>
</protein>
<evidence type="ECO:0008006" key="3">
    <source>
        <dbReference type="Google" id="ProtNLM"/>
    </source>
</evidence>
<dbReference type="EMBL" id="JANBVO010000033">
    <property type="protein sequence ID" value="KAJ9137745.1"/>
    <property type="molecule type" value="Genomic_DNA"/>
</dbReference>
<dbReference type="SUPFAM" id="SSF48452">
    <property type="entry name" value="TPR-like"/>
    <property type="match status" value="2"/>
</dbReference>
<proteinExistence type="predicted"/>
<evidence type="ECO:0000313" key="1">
    <source>
        <dbReference type="EMBL" id="KAJ9137745.1"/>
    </source>
</evidence>
<accession>A0AA38RH79</accession>
<reference evidence="1" key="1">
    <citation type="submission" date="2022-07" db="EMBL/GenBank/DDBJ databases">
        <title>Fungi with potential for degradation of polypropylene.</title>
        <authorList>
            <person name="Gostincar C."/>
        </authorList>
    </citation>
    <scope>NUCLEOTIDE SEQUENCE</scope>
    <source>
        <strain evidence="1">EXF-13308</strain>
    </source>
</reference>